<dbReference type="Pfam" id="PF01743">
    <property type="entry name" value="PolyA_pol"/>
    <property type="match status" value="1"/>
</dbReference>
<accession>A0A2S6FUK0</accession>
<evidence type="ECO:0000256" key="7">
    <source>
        <dbReference type="ARBA" id="ARBA00022842"/>
    </source>
</evidence>
<evidence type="ECO:0000259" key="10">
    <source>
        <dbReference type="Pfam" id="PF12627"/>
    </source>
</evidence>
<dbReference type="InterPro" id="IPR002646">
    <property type="entry name" value="PolA_pol_head_dom"/>
</dbReference>
<evidence type="ECO:0000256" key="3">
    <source>
        <dbReference type="ARBA" id="ARBA00022694"/>
    </source>
</evidence>
<evidence type="ECO:0000256" key="5">
    <source>
        <dbReference type="ARBA" id="ARBA00022723"/>
    </source>
</evidence>
<dbReference type="Pfam" id="PF12627">
    <property type="entry name" value="PolyA_pol_RNAbd"/>
    <property type="match status" value="1"/>
</dbReference>
<evidence type="ECO:0000256" key="4">
    <source>
        <dbReference type="ARBA" id="ARBA00022695"/>
    </source>
</evidence>
<dbReference type="Gene3D" id="1.10.3090.10">
    <property type="entry name" value="cca-adding enzyme, domain 2"/>
    <property type="match status" value="1"/>
</dbReference>
<dbReference type="EMBL" id="PTIS01000025">
    <property type="protein sequence ID" value="PPK43920.1"/>
    <property type="molecule type" value="Genomic_DNA"/>
</dbReference>
<reference evidence="11 12" key="1">
    <citation type="submission" date="2018-02" db="EMBL/GenBank/DDBJ databases">
        <title>Genomic Encyclopedia of Archaeal and Bacterial Type Strains, Phase II (KMG-II): from individual species to whole genera.</title>
        <authorList>
            <person name="Goeker M."/>
        </authorList>
    </citation>
    <scope>NUCLEOTIDE SEQUENCE [LARGE SCALE GENOMIC DNA]</scope>
    <source>
        <strain evidence="11 12">DSM 15099</strain>
    </source>
</reference>
<dbReference type="Gene3D" id="3.30.460.10">
    <property type="entry name" value="Beta Polymerase, domain 2"/>
    <property type="match status" value="1"/>
</dbReference>
<dbReference type="GO" id="GO:0016779">
    <property type="term" value="F:nucleotidyltransferase activity"/>
    <property type="evidence" value="ECO:0007669"/>
    <property type="project" value="UniProtKB-KW"/>
</dbReference>
<dbReference type="GO" id="GO:0046872">
    <property type="term" value="F:metal ion binding"/>
    <property type="evidence" value="ECO:0007669"/>
    <property type="project" value="UniProtKB-KW"/>
</dbReference>
<protein>
    <submittedName>
        <fullName evidence="11">tRNA nucleotidyltransferase (CCA-adding enzyme)</fullName>
    </submittedName>
</protein>
<dbReference type="SUPFAM" id="SSF81891">
    <property type="entry name" value="Poly A polymerase C-terminal region-like"/>
    <property type="match status" value="1"/>
</dbReference>
<dbReference type="STRING" id="37659.GCA_000703125_01054"/>
<evidence type="ECO:0000256" key="6">
    <source>
        <dbReference type="ARBA" id="ARBA00022741"/>
    </source>
</evidence>
<keyword evidence="6" id="KW-0547">Nucleotide-binding</keyword>
<dbReference type="PANTHER" id="PTHR46173:SF1">
    <property type="entry name" value="CCA TRNA NUCLEOTIDYLTRANSFERASE 1, MITOCHONDRIAL"/>
    <property type="match status" value="1"/>
</dbReference>
<dbReference type="GO" id="GO:0000166">
    <property type="term" value="F:nucleotide binding"/>
    <property type="evidence" value="ECO:0007669"/>
    <property type="project" value="UniProtKB-KW"/>
</dbReference>
<keyword evidence="2 8" id="KW-0808">Transferase</keyword>
<evidence type="ECO:0000256" key="1">
    <source>
        <dbReference type="ARBA" id="ARBA00001946"/>
    </source>
</evidence>
<dbReference type="SUPFAM" id="SSF81301">
    <property type="entry name" value="Nucleotidyltransferase"/>
    <property type="match status" value="1"/>
</dbReference>
<dbReference type="InterPro" id="IPR050264">
    <property type="entry name" value="Bact_CCA-adding_enz_type3_sf"/>
</dbReference>
<feature type="domain" description="Poly A polymerase head" evidence="9">
    <location>
        <begin position="23"/>
        <end position="142"/>
    </location>
</feature>
<keyword evidence="7" id="KW-0460">Magnesium</keyword>
<organism evidence="11 12">
    <name type="scientific">Clostridium algidicarnis DSM 15099</name>
    <dbReference type="NCBI Taxonomy" id="1121295"/>
    <lineage>
        <taxon>Bacteria</taxon>
        <taxon>Bacillati</taxon>
        <taxon>Bacillota</taxon>
        <taxon>Clostridia</taxon>
        <taxon>Eubacteriales</taxon>
        <taxon>Clostridiaceae</taxon>
        <taxon>Clostridium</taxon>
    </lineage>
</organism>
<name>A0A2S6FUK0_9CLOT</name>
<comment type="cofactor">
    <cofactor evidence="1">
        <name>Mg(2+)</name>
        <dbReference type="ChEBI" id="CHEBI:18420"/>
    </cofactor>
</comment>
<evidence type="ECO:0000313" key="12">
    <source>
        <dbReference type="Proteomes" id="UP000239863"/>
    </source>
</evidence>
<keyword evidence="3" id="KW-0819">tRNA processing</keyword>
<dbReference type="Gene3D" id="1.10.246.80">
    <property type="match status" value="1"/>
</dbReference>
<dbReference type="InterPro" id="IPR032828">
    <property type="entry name" value="PolyA_RNA-bd"/>
</dbReference>
<comment type="similarity">
    <text evidence="8">Belongs to the tRNA nucleotidyltransferase/poly(A) polymerase family.</text>
</comment>
<feature type="domain" description="tRNA nucleotidyltransferase/poly(A) polymerase RNA and SrmB- binding" evidence="10">
    <location>
        <begin position="170"/>
        <end position="225"/>
    </location>
</feature>
<dbReference type="OrthoDB" id="9805698at2"/>
<keyword evidence="8" id="KW-0694">RNA-binding</keyword>
<comment type="caution">
    <text evidence="11">The sequence shown here is derived from an EMBL/GenBank/DDBJ whole genome shotgun (WGS) entry which is preliminary data.</text>
</comment>
<dbReference type="InterPro" id="IPR043519">
    <property type="entry name" value="NT_sf"/>
</dbReference>
<dbReference type="CDD" id="cd05398">
    <property type="entry name" value="NT_ClassII-CCAase"/>
    <property type="match status" value="1"/>
</dbReference>
<dbReference type="GO" id="GO:0000049">
    <property type="term" value="F:tRNA binding"/>
    <property type="evidence" value="ECO:0007669"/>
    <property type="project" value="TreeGrafter"/>
</dbReference>
<sequence>MYINLPSKVDFIINKLIDNNFEAFIVGGSVRDSLLNITPKDWDITTNALPFDIMNIFQNSIPTGLKHGTITVIIEKEHFEVTTYRVEDDYKDFRRPSSVKFVNSIKEDLSRRDFTINSMAYNHTFGLVDPFNGRKDLSLKNITSVGDANKRFNEDALRMLRAIRFSSQLNFEIDKSTLDALIKNNYLIKNVSKERITEEISKLLLSKSPDKGITYLSSTSMIYSLFGTDFYDINNLINSIKISKHHLGIRYSLFIYYLCKDNKDITRSILDKLKLDNKTLNLILHLNLNKNCYNKLLSKYDIKVFINKLGLDLFSDYLYFEEIIAKSENHKEGICKIKSINKQFNDIIKNNEPLTLKDLKVTGNDIKSLGVPSGKDIGIMLNKALDIVFKKPELNDKDSLISILKDTI</sequence>
<evidence type="ECO:0000256" key="8">
    <source>
        <dbReference type="RuleBase" id="RU003953"/>
    </source>
</evidence>
<gene>
    <name evidence="11" type="ORF">BD821_12516</name>
</gene>
<evidence type="ECO:0000259" key="9">
    <source>
        <dbReference type="Pfam" id="PF01743"/>
    </source>
</evidence>
<dbReference type="RefSeq" id="WP_104410776.1">
    <property type="nucleotide sequence ID" value="NZ_PTIS01000025.1"/>
</dbReference>
<proteinExistence type="inferred from homology"/>
<evidence type="ECO:0000256" key="2">
    <source>
        <dbReference type="ARBA" id="ARBA00022679"/>
    </source>
</evidence>
<dbReference type="PANTHER" id="PTHR46173">
    <property type="entry name" value="CCA TRNA NUCLEOTIDYLTRANSFERASE 1, MITOCHONDRIAL"/>
    <property type="match status" value="1"/>
</dbReference>
<dbReference type="Proteomes" id="UP000239863">
    <property type="component" value="Unassembled WGS sequence"/>
</dbReference>
<keyword evidence="4" id="KW-0548">Nucleotidyltransferase</keyword>
<dbReference type="NCBIfam" id="NF009814">
    <property type="entry name" value="PRK13299.1"/>
    <property type="match status" value="1"/>
</dbReference>
<dbReference type="AlphaFoldDB" id="A0A2S6FUK0"/>
<evidence type="ECO:0000313" key="11">
    <source>
        <dbReference type="EMBL" id="PPK43920.1"/>
    </source>
</evidence>
<keyword evidence="5" id="KW-0479">Metal-binding</keyword>
<dbReference type="GO" id="GO:0008033">
    <property type="term" value="P:tRNA processing"/>
    <property type="evidence" value="ECO:0007669"/>
    <property type="project" value="UniProtKB-KW"/>
</dbReference>